<protein>
    <submittedName>
        <fullName evidence="1">Uncharacterized protein</fullName>
    </submittedName>
</protein>
<sequence>DFKAQPIPEFAKRLEGEDLVDYINIVQPFWQANFTDIPEEELKARVMDLKFLDDHTPLEIAKEIPFAGGIPRSYDARRAWPQCRSLRMVRDQAKC</sequence>
<name>A0A0C2FHP1_9BILA</name>
<proteinExistence type="predicted"/>
<accession>A0A0C2FHP1</accession>
<organism evidence="1 2">
    <name type="scientific">Ancylostoma duodenale</name>
    <dbReference type="NCBI Taxonomy" id="51022"/>
    <lineage>
        <taxon>Eukaryota</taxon>
        <taxon>Metazoa</taxon>
        <taxon>Ecdysozoa</taxon>
        <taxon>Nematoda</taxon>
        <taxon>Chromadorea</taxon>
        <taxon>Rhabditida</taxon>
        <taxon>Rhabditina</taxon>
        <taxon>Rhabditomorpha</taxon>
        <taxon>Strongyloidea</taxon>
        <taxon>Ancylostomatidae</taxon>
        <taxon>Ancylostomatinae</taxon>
        <taxon>Ancylostoma</taxon>
    </lineage>
</organism>
<dbReference type="OrthoDB" id="640249at2759"/>
<dbReference type="SUPFAM" id="SSF54001">
    <property type="entry name" value="Cysteine proteinases"/>
    <property type="match status" value="1"/>
</dbReference>
<dbReference type="AlphaFoldDB" id="A0A0C2FHP1"/>
<feature type="non-terminal residue" evidence="1">
    <location>
        <position position="95"/>
    </location>
</feature>
<gene>
    <name evidence="1" type="ORF">ANCDUO_21834</name>
</gene>
<evidence type="ECO:0000313" key="2">
    <source>
        <dbReference type="Proteomes" id="UP000054047"/>
    </source>
</evidence>
<dbReference type="Gene3D" id="3.90.70.10">
    <property type="entry name" value="Cysteine proteinases"/>
    <property type="match status" value="1"/>
</dbReference>
<dbReference type="Proteomes" id="UP000054047">
    <property type="component" value="Unassembled WGS sequence"/>
</dbReference>
<dbReference type="InterPro" id="IPR038765">
    <property type="entry name" value="Papain-like_cys_pep_sf"/>
</dbReference>
<feature type="non-terminal residue" evidence="1">
    <location>
        <position position="1"/>
    </location>
</feature>
<reference evidence="1 2" key="1">
    <citation type="submission" date="2013-12" db="EMBL/GenBank/DDBJ databases">
        <title>Draft genome of the parsitic nematode Ancylostoma duodenale.</title>
        <authorList>
            <person name="Mitreva M."/>
        </authorList>
    </citation>
    <scope>NUCLEOTIDE SEQUENCE [LARGE SCALE GENOMIC DNA]</scope>
    <source>
        <strain evidence="1 2">Zhejiang</strain>
    </source>
</reference>
<keyword evidence="2" id="KW-1185">Reference proteome</keyword>
<dbReference type="EMBL" id="KN762636">
    <property type="protein sequence ID" value="KIH48100.1"/>
    <property type="molecule type" value="Genomic_DNA"/>
</dbReference>
<evidence type="ECO:0000313" key="1">
    <source>
        <dbReference type="EMBL" id="KIH48100.1"/>
    </source>
</evidence>